<dbReference type="Proteomes" id="UP000526083">
    <property type="component" value="Unassembled WGS sequence"/>
</dbReference>
<feature type="transmembrane region" description="Helical" evidence="1">
    <location>
        <begin position="125"/>
        <end position="147"/>
    </location>
</feature>
<evidence type="ECO:0000313" key="2">
    <source>
        <dbReference type="EMBL" id="MBA8815027.1"/>
    </source>
</evidence>
<reference evidence="2 3" key="1">
    <citation type="submission" date="2020-07" db="EMBL/GenBank/DDBJ databases">
        <title>Sequencing the genomes of 1000 actinobacteria strains.</title>
        <authorList>
            <person name="Klenk H.-P."/>
        </authorList>
    </citation>
    <scope>NUCLEOTIDE SEQUENCE [LARGE SCALE GENOMIC DNA]</scope>
    <source>
        <strain evidence="2 3">DSM 27576</strain>
    </source>
</reference>
<feature type="transmembrane region" description="Helical" evidence="1">
    <location>
        <begin position="159"/>
        <end position="178"/>
    </location>
</feature>
<protein>
    <recommendedName>
        <fullName evidence="4">Type VII secretion integral membrane protein EccD</fullName>
    </recommendedName>
</protein>
<proteinExistence type="predicted"/>
<gene>
    <name evidence="2" type="ORF">FHX48_000079</name>
</gene>
<accession>A0A7W3JLC4</accession>
<feature type="transmembrane region" description="Helical" evidence="1">
    <location>
        <begin position="89"/>
        <end position="119"/>
    </location>
</feature>
<feature type="transmembrane region" description="Helical" evidence="1">
    <location>
        <begin position="336"/>
        <end position="354"/>
    </location>
</feature>
<keyword evidence="1" id="KW-1133">Transmembrane helix</keyword>
<organism evidence="2 3">
    <name type="scientific">Microbacterium halimionae</name>
    <dbReference type="NCBI Taxonomy" id="1526413"/>
    <lineage>
        <taxon>Bacteria</taxon>
        <taxon>Bacillati</taxon>
        <taxon>Actinomycetota</taxon>
        <taxon>Actinomycetes</taxon>
        <taxon>Micrococcales</taxon>
        <taxon>Microbacteriaceae</taxon>
        <taxon>Microbacterium</taxon>
    </lineage>
</organism>
<comment type="caution">
    <text evidence="2">The sequence shown here is derived from an EMBL/GenBank/DDBJ whole genome shotgun (WGS) entry which is preliminary data.</text>
</comment>
<keyword evidence="1" id="KW-0812">Transmembrane</keyword>
<feature type="transmembrane region" description="Helical" evidence="1">
    <location>
        <begin position="308"/>
        <end position="330"/>
    </location>
</feature>
<feature type="transmembrane region" description="Helical" evidence="1">
    <location>
        <begin position="184"/>
        <end position="204"/>
    </location>
</feature>
<name>A0A7W3JLC4_9MICO</name>
<feature type="transmembrane region" description="Helical" evidence="1">
    <location>
        <begin position="390"/>
        <end position="411"/>
    </location>
</feature>
<evidence type="ECO:0000256" key="1">
    <source>
        <dbReference type="SAM" id="Phobius"/>
    </source>
</evidence>
<feature type="transmembrane region" description="Helical" evidence="1">
    <location>
        <begin position="242"/>
        <end position="263"/>
    </location>
</feature>
<keyword evidence="3" id="KW-1185">Reference proteome</keyword>
<evidence type="ECO:0000313" key="3">
    <source>
        <dbReference type="Proteomes" id="UP000526083"/>
    </source>
</evidence>
<dbReference type="RefSeq" id="WP_167044625.1">
    <property type="nucleotide sequence ID" value="NZ_JAAOZB010000001.1"/>
</dbReference>
<keyword evidence="1" id="KW-0472">Membrane</keyword>
<feature type="transmembrane region" description="Helical" evidence="1">
    <location>
        <begin position="216"/>
        <end position="236"/>
    </location>
</feature>
<evidence type="ECO:0008006" key="4">
    <source>
        <dbReference type="Google" id="ProtNLM"/>
    </source>
</evidence>
<dbReference type="AlphaFoldDB" id="A0A7W3JLC4"/>
<sequence length="457" mass="47256">MPTETVERRRVAIMDGENRHDLLLPLDATLSDAFRTVGIAAHAGRDVIVELSGREVSALSRAKDLTDGTVLVLVNLSERAATTRSRRRLALVSGATAVGPWWALTAIGVLIAALVLLLPSAFDEGVRAGLCLVAATGAATAGVFFAVRATPHSRRNSSAIISILLLAFAAGVAAVPNLPSATTIASVFVGLLFAAVLAGVLRLVSRDAAISAELAATTAILLILSAVWAAALFLHFNIETPAAITLGLAPVALRVLTATLVDVPPGVFIDYARYQSTRWSVRQTLPDEINSVTAIDARDLVARSTGRLVAGTVVFSIAAVLCAPLALSSFESSDPLVLSGRIALAVTTVTALLLGARRSSIALVRWLPRAAAGAIATTAIYAATRGSAETWTLALAGVCLLVGAATAFAVVPASRGAQSLFWSRLGDTVEWIAVALSLPAALLAADTIDILRGMVNS</sequence>
<dbReference type="EMBL" id="JACGWY010000001">
    <property type="protein sequence ID" value="MBA8815027.1"/>
    <property type="molecule type" value="Genomic_DNA"/>
</dbReference>
<feature type="transmembrane region" description="Helical" evidence="1">
    <location>
        <begin position="431"/>
        <end position="451"/>
    </location>
</feature>